<dbReference type="Proteomes" id="UP001079535">
    <property type="component" value="Unassembled WGS sequence"/>
</dbReference>
<name>A0A9Q4EYH0_MEDGN</name>
<evidence type="ECO:0000313" key="2">
    <source>
        <dbReference type="Proteomes" id="UP001079535"/>
    </source>
</evidence>
<organism evidence="1 2">
    <name type="scientific">Mediterraneibacter gnavus</name>
    <name type="common">Ruminococcus gnavus</name>
    <dbReference type="NCBI Taxonomy" id="33038"/>
    <lineage>
        <taxon>Bacteria</taxon>
        <taxon>Bacillati</taxon>
        <taxon>Bacillota</taxon>
        <taxon>Clostridia</taxon>
        <taxon>Lachnospirales</taxon>
        <taxon>Lachnospiraceae</taxon>
        <taxon>Mediterraneibacter</taxon>
    </lineage>
</organism>
<reference evidence="1" key="1">
    <citation type="submission" date="2022-11" db="EMBL/GenBank/DDBJ databases">
        <title>Temperate bacteriophages infecting mucin-degrading bacterium Ruminococcus gnavus from the human gut.</title>
        <authorList>
            <person name="Buttimer C."/>
        </authorList>
    </citation>
    <scope>NUCLEOTIDE SEQUENCE</scope>
    <source>
        <strain evidence="1">CCUG 49994</strain>
    </source>
</reference>
<dbReference type="AlphaFoldDB" id="A0A9Q4EYH0"/>
<dbReference type="EMBL" id="JAPRAY010000003">
    <property type="protein sequence ID" value="MCZ0666569.1"/>
    <property type="molecule type" value="Genomic_DNA"/>
</dbReference>
<comment type="caution">
    <text evidence="1">The sequence shown here is derived from an EMBL/GenBank/DDBJ whole genome shotgun (WGS) entry which is preliminary data.</text>
</comment>
<proteinExistence type="predicted"/>
<protein>
    <submittedName>
        <fullName evidence="1">Helix-turn-helix domain-containing protein</fullName>
    </submittedName>
</protein>
<dbReference type="Gene3D" id="1.10.10.60">
    <property type="entry name" value="Homeodomain-like"/>
    <property type="match status" value="1"/>
</dbReference>
<gene>
    <name evidence="1" type="ORF">OZZ17_03335</name>
</gene>
<dbReference type="RefSeq" id="WP_118048217.1">
    <property type="nucleotide sequence ID" value="NZ_JAPRAY010000003.1"/>
</dbReference>
<sequence length="183" mass="21790">MAQRWTDREIRYLESKYLNQAVSITAKRLNRTERAVVKKALDMGLSKVHDVLSVNKLAECFNVTHKVVMKWINQYDLPCRKFKCSCCTKYMIDLENFWKWAEQHKDIINWSRYNCMTLALEPAWVRCEKFSYDRPNKGKYWTDMEINYAKSMLRRGMSYREVAKELGRTQSGVAHKCAYIYNG</sequence>
<evidence type="ECO:0000313" key="1">
    <source>
        <dbReference type="EMBL" id="MCZ0666569.1"/>
    </source>
</evidence>
<dbReference type="Gene3D" id="1.10.10.10">
    <property type="entry name" value="Winged helix-like DNA-binding domain superfamily/Winged helix DNA-binding domain"/>
    <property type="match status" value="1"/>
</dbReference>
<accession>A0A9Q4EYH0</accession>
<dbReference type="InterPro" id="IPR036388">
    <property type="entry name" value="WH-like_DNA-bd_sf"/>
</dbReference>